<dbReference type="EMBL" id="JAJHVV010000020">
    <property type="protein sequence ID" value="MCK6265779.1"/>
    <property type="molecule type" value="Genomic_DNA"/>
</dbReference>
<organism evidence="2 3">
    <name type="scientific">Vibrio amylolyticus</name>
    <dbReference type="NCBI Taxonomy" id="2847292"/>
    <lineage>
        <taxon>Bacteria</taxon>
        <taxon>Pseudomonadati</taxon>
        <taxon>Pseudomonadota</taxon>
        <taxon>Gammaproteobacteria</taxon>
        <taxon>Vibrionales</taxon>
        <taxon>Vibrionaceae</taxon>
        <taxon>Vibrio</taxon>
    </lineage>
</organism>
<sequence>MTIDTSKNDVENRSLRSEKKSFFEFRSHPRMEMKKLKATIKKRGLLSKHISIEVIDLSKGGIGVECRSRIEVGEKVDIKLGSKKFTGSVVYLKQFLGVRNFKLGVQFDEELSISDMFYVGAPAEIAFS</sequence>
<dbReference type="Gene3D" id="2.40.10.220">
    <property type="entry name" value="predicted glycosyltransferase like domains"/>
    <property type="match status" value="1"/>
</dbReference>
<accession>A0A9X1XUE5</accession>
<keyword evidence="3" id="KW-1185">Reference proteome</keyword>
<dbReference type="Proteomes" id="UP001139559">
    <property type="component" value="Unassembled WGS sequence"/>
</dbReference>
<dbReference type="GO" id="GO:0035438">
    <property type="term" value="F:cyclic-di-GMP binding"/>
    <property type="evidence" value="ECO:0007669"/>
    <property type="project" value="InterPro"/>
</dbReference>
<dbReference type="Pfam" id="PF07238">
    <property type="entry name" value="PilZ"/>
    <property type="match status" value="1"/>
</dbReference>
<feature type="domain" description="PilZ" evidence="1">
    <location>
        <begin position="26"/>
        <end position="114"/>
    </location>
</feature>
<proteinExistence type="predicted"/>
<gene>
    <name evidence="2" type="ORF">KP803_21190</name>
</gene>
<reference evidence="2" key="1">
    <citation type="submission" date="2021-11" db="EMBL/GenBank/DDBJ databases">
        <title>Vibrio ZSDE26 sp. nov. and Vibrio ZSDZ34 sp. nov., isolated from coastal seawater in Qingdao.</title>
        <authorList>
            <person name="Zhang P."/>
        </authorList>
    </citation>
    <scope>NUCLEOTIDE SEQUENCE</scope>
    <source>
        <strain evidence="2">ZSDE26</strain>
    </source>
</reference>
<comment type="caution">
    <text evidence="2">The sequence shown here is derived from an EMBL/GenBank/DDBJ whole genome shotgun (WGS) entry which is preliminary data.</text>
</comment>
<evidence type="ECO:0000259" key="1">
    <source>
        <dbReference type="Pfam" id="PF07238"/>
    </source>
</evidence>
<protein>
    <submittedName>
        <fullName evidence="2">PilZ domain-containing protein</fullName>
    </submittedName>
</protein>
<dbReference type="SUPFAM" id="SSF141371">
    <property type="entry name" value="PilZ domain-like"/>
    <property type="match status" value="1"/>
</dbReference>
<name>A0A9X1XUE5_9VIBR</name>
<dbReference type="InterPro" id="IPR009875">
    <property type="entry name" value="PilZ_domain"/>
</dbReference>
<evidence type="ECO:0000313" key="2">
    <source>
        <dbReference type="EMBL" id="MCK6265779.1"/>
    </source>
</evidence>
<dbReference type="AlphaFoldDB" id="A0A9X1XUE5"/>
<evidence type="ECO:0000313" key="3">
    <source>
        <dbReference type="Proteomes" id="UP001139559"/>
    </source>
</evidence>
<dbReference type="RefSeq" id="WP_248010844.1">
    <property type="nucleotide sequence ID" value="NZ_JAJHVV010000020.1"/>
</dbReference>